<proteinExistence type="predicted"/>
<reference evidence="2 3" key="1">
    <citation type="submission" date="2017-04" db="EMBL/GenBank/DDBJ databases">
        <title>Novel microbial lineages endemic to geothermal iron-oxide mats fill important gaps in the evolutionary history of Archaea.</title>
        <authorList>
            <person name="Jay Z.J."/>
            <person name="Beam J.P."/>
            <person name="Dlakic M."/>
            <person name="Rusch D.B."/>
            <person name="Kozubal M.A."/>
            <person name="Inskeep W.P."/>
        </authorList>
    </citation>
    <scope>NUCLEOTIDE SEQUENCE [LARGE SCALE GENOMIC DNA]</scope>
    <source>
        <strain evidence="2">OSP_D</strain>
    </source>
</reference>
<evidence type="ECO:0000313" key="3">
    <source>
        <dbReference type="Proteomes" id="UP000240322"/>
    </source>
</evidence>
<dbReference type="PANTHER" id="PTHR43449:SF3">
    <property type="entry name" value="POLYMERASE NUCLEOTIDYL TRANSFERASE DOMAIN-CONTAINING PROTEIN"/>
    <property type="match status" value="1"/>
</dbReference>
<organism evidence="2 3">
    <name type="scientific">Candidatus Marsarchaeota G2 archaeon OSP_D</name>
    <dbReference type="NCBI Taxonomy" id="1978157"/>
    <lineage>
        <taxon>Archaea</taxon>
        <taxon>Candidatus Marsarchaeota</taxon>
        <taxon>Candidatus Marsarchaeota group 2</taxon>
    </lineage>
</organism>
<keyword evidence="2" id="KW-0808">Transferase</keyword>
<dbReference type="Pfam" id="PF18765">
    <property type="entry name" value="Polbeta"/>
    <property type="match status" value="1"/>
</dbReference>
<dbReference type="CDD" id="cd05403">
    <property type="entry name" value="NT_KNTase_like"/>
    <property type="match status" value="1"/>
</dbReference>
<protein>
    <submittedName>
        <fullName evidence="2">Nucleotidyltransferase</fullName>
    </submittedName>
</protein>
<feature type="domain" description="Polymerase beta nucleotidyltransferase" evidence="1">
    <location>
        <begin position="10"/>
        <end position="51"/>
    </location>
</feature>
<evidence type="ECO:0000259" key="1">
    <source>
        <dbReference type="Pfam" id="PF18765"/>
    </source>
</evidence>
<dbReference type="SUPFAM" id="SSF81301">
    <property type="entry name" value="Nucleotidyltransferase"/>
    <property type="match status" value="1"/>
</dbReference>
<dbReference type="Proteomes" id="UP000240322">
    <property type="component" value="Unassembled WGS sequence"/>
</dbReference>
<accession>A0A2R6AWH4</accession>
<dbReference type="GO" id="GO:0016740">
    <property type="term" value="F:transferase activity"/>
    <property type="evidence" value="ECO:0007669"/>
    <property type="project" value="UniProtKB-KW"/>
</dbReference>
<dbReference type="InterPro" id="IPR043519">
    <property type="entry name" value="NT_sf"/>
</dbReference>
<dbReference type="AlphaFoldDB" id="A0A2R6AWH4"/>
<dbReference type="EMBL" id="NEXE01000049">
    <property type="protein sequence ID" value="PSN90739.1"/>
    <property type="molecule type" value="Genomic_DNA"/>
</dbReference>
<name>A0A2R6AWH4_9ARCH</name>
<comment type="caution">
    <text evidence="2">The sequence shown here is derived from an EMBL/GenBank/DDBJ whole genome shotgun (WGS) entry which is preliminary data.</text>
</comment>
<gene>
    <name evidence="2" type="ORF">B9Q03_06140</name>
</gene>
<sequence length="143" mass="16418">MALFREATQLILNKPRVLAIVFFGSRVMGKNNSRSDLDVLIVVEDKIVDFSDVRLGFVRSNHVYLGTLIMTEKEFEENLTLGSVLMGVSLAYCVIFDKIKVYERILSWAERVRKYNAILELPYGKFTVGRTIRKCKYSVDNIS</sequence>
<dbReference type="PANTHER" id="PTHR43449">
    <property type="entry name" value="NUCLEOTIDYLTRANSFERASE"/>
    <property type="match status" value="1"/>
</dbReference>
<evidence type="ECO:0000313" key="2">
    <source>
        <dbReference type="EMBL" id="PSN90739.1"/>
    </source>
</evidence>
<dbReference type="InterPro" id="IPR041633">
    <property type="entry name" value="Polbeta"/>
</dbReference>
<dbReference type="Gene3D" id="3.30.460.10">
    <property type="entry name" value="Beta Polymerase, domain 2"/>
    <property type="match status" value="1"/>
</dbReference>